<dbReference type="InterPro" id="IPR012337">
    <property type="entry name" value="RNaseH-like_sf"/>
</dbReference>
<dbReference type="Pfam" id="PF13482">
    <property type="entry name" value="RNase_H_2"/>
    <property type="match status" value="1"/>
</dbReference>
<dbReference type="GO" id="GO:0004386">
    <property type="term" value="F:helicase activity"/>
    <property type="evidence" value="ECO:0007669"/>
    <property type="project" value="UniProtKB-KW"/>
</dbReference>
<dbReference type="EMBL" id="LCLH01000019">
    <property type="protein sequence ID" value="KKU13526.1"/>
    <property type="molecule type" value="Genomic_DNA"/>
</dbReference>
<sequence>MGEVVFDIETYGAEVFDHKNLKVSVVCLYNYANDQFLSFREEELAKLWPYLEKADRLIGYNSKFFDVPVLQNYYSGDLSKIPHLDILEQIKNALGFRLKLNDVAHATLGVEKSGNGLQAIEWQKQGEWEKIIKYCIDDVKITRDVYEFGKKNKQLFFKDLLKNTTRPFPVNFEAAAGAQATQMGINLTLPF</sequence>
<comment type="caution">
    <text evidence="2">The sequence shown here is derived from an EMBL/GenBank/DDBJ whole genome shotgun (WGS) entry which is preliminary data.</text>
</comment>
<feature type="domain" description="YprB ribonuclease H-like" evidence="1">
    <location>
        <begin position="5"/>
        <end position="147"/>
    </location>
</feature>
<dbReference type="InterPro" id="IPR036397">
    <property type="entry name" value="RNaseH_sf"/>
</dbReference>
<evidence type="ECO:0000313" key="2">
    <source>
        <dbReference type="EMBL" id="KKU13526.1"/>
    </source>
</evidence>
<keyword evidence="2" id="KW-0067">ATP-binding</keyword>
<organism evidence="2 3">
    <name type="scientific">Candidatus Magasanikbacteria bacterium GW2011_GWC2_45_8</name>
    <dbReference type="NCBI Taxonomy" id="1619050"/>
    <lineage>
        <taxon>Bacteria</taxon>
        <taxon>Candidatus Magasanikiibacteriota</taxon>
    </lineage>
</organism>
<dbReference type="AlphaFoldDB" id="A0A0G1MYR9"/>
<proteinExistence type="predicted"/>
<dbReference type="Proteomes" id="UP000034911">
    <property type="component" value="Unassembled WGS sequence"/>
</dbReference>
<dbReference type="SUPFAM" id="SSF53098">
    <property type="entry name" value="Ribonuclease H-like"/>
    <property type="match status" value="1"/>
</dbReference>
<gene>
    <name evidence="2" type="ORF">UX20_C0019G0007</name>
</gene>
<name>A0A0G1MYR9_9BACT</name>
<dbReference type="GO" id="GO:0003676">
    <property type="term" value="F:nucleic acid binding"/>
    <property type="evidence" value="ECO:0007669"/>
    <property type="project" value="InterPro"/>
</dbReference>
<evidence type="ECO:0000259" key="1">
    <source>
        <dbReference type="Pfam" id="PF13482"/>
    </source>
</evidence>
<dbReference type="STRING" id="1619050.UX20_C0019G0007"/>
<protein>
    <submittedName>
        <fullName evidence="2">DEAD/DEAH box helicase domain protein</fullName>
    </submittedName>
</protein>
<evidence type="ECO:0000313" key="3">
    <source>
        <dbReference type="Proteomes" id="UP000034911"/>
    </source>
</evidence>
<dbReference type="PANTHER" id="PTHR38462:SF1">
    <property type="entry name" value="YPRB RIBONUCLEASE H-LIKE DOMAIN-CONTAINING PROTEIN"/>
    <property type="match status" value="1"/>
</dbReference>
<keyword evidence="2" id="KW-0378">Hydrolase</keyword>
<dbReference type="Gene3D" id="3.30.420.10">
    <property type="entry name" value="Ribonuclease H-like superfamily/Ribonuclease H"/>
    <property type="match status" value="1"/>
</dbReference>
<dbReference type="PANTHER" id="PTHR38462">
    <property type="entry name" value="EXONUCLEASE-LIKE PROTEIN"/>
    <property type="match status" value="1"/>
</dbReference>
<dbReference type="InterPro" id="IPR038720">
    <property type="entry name" value="YprB_RNase_H-like_dom"/>
</dbReference>
<keyword evidence="2" id="KW-0547">Nucleotide-binding</keyword>
<reference evidence="2 3" key="1">
    <citation type="journal article" date="2015" name="Nature">
        <title>rRNA introns, odd ribosomes, and small enigmatic genomes across a large radiation of phyla.</title>
        <authorList>
            <person name="Brown C.T."/>
            <person name="Hug L.A."/>
            <person name="Thomas B.C."/>
            <person name="Sharon I."/>
            <person name="Castelle C.J."/>
            <person name="Singh A."/>
            <person name="Wilkins M.J."/>
            <person name="Williams K.H."/>
            <person name="Banfield J.F."/>
        </authorList>
    </citation>
    <scope>NUCLEOTIDE SEQUENCE [LARGE SCALE GENOMIC DNA]</scope>
</reference>
<keyword evidence="2" id="KW-0347">Helicase</keyword>
<accession>A0A0G1MYR9</accession>